<gene>
    <name evidence="1" type="ORF">SAMN05216215_1003266</name>
</gene>
<name>A0A1H2TXT2_9PSEU</name>
<protein>
    <submittedName>
        <fullName evidence="1">Uncharacterized protein</fullName>
    </submittedName>
</protein>
<dbReference type="Proteomes" id="UP000199529">
    <property type="component" value="Unassembled WGS sequence"/>
</dbReference>
<accession>A0A1H2TXT2</accession>
<sequence>MQKLPNESLWKFLADHIGHPLIIRFDYEDGMAEAEEDYTEIGGEAADDNVPPSVLHRWQDDRDKPLRAISVRNANESSMVARNLSLPSPYVLRQIADTDASQIVFRHFEQLWTKIGR</sequence>
<dbReference type="AlphaFoldDB" id="A0A1H2TXT2"/>
<evidence type="ECO:0000313" key="1">
    <source>
        <dbReference type="EMBL" id="SDW48783.1"/>
    </source>
</evidence>
<organism evidence="1 2">
    <name type="scientific">Saccharopolyspora shandongensis</name>
    <dbReference type="NCBI Taxonomy" id="418495"/>
    <lineage>
        <taxon>Bacteria</taxon>
        <taxon>Bacillati</taxon>
        <taxon>Actinomycetota</taxon>
        <taxon>Actinomycetes</taxon>
        <taxon>Pseudonocardiales</taxon>
        <taxon>Pseudonocardiaceae</taxon>
        <taxon>Saccharopolyspora</taxon>
    </lineage>
</organism>
<evidence type="ECO:0000313" key="2">
    <source>
        <dbReference type="Proteomes" id="UP000199529"/>
    </source>
</evidence>
<dbReference type="EMBL" id="FNOK01000003">
    <property type="protein sequence ID" value="SDW48783.1"/>
    <property type="molecule type" value="Genomic_DNA"/>
</dbReference>
<reference evidence="2" key="1">
    <citation type="submission" date="2016-10" db="EMBL/GenBank/DDBJ databases">
        <authorList>
            <person name="Varghese N."/>
            <person name="Submissions S."/>
        </authorList>
    </citation>
    <scope>NUCLEOTIDE SEQUENCE [LARGE SCALE GENOMIC DNA]</scope>
    <source>
        <strain evidence="2">CGMCC 4.3530</strain>
    </source>
</reference>
<keyword evidence="2" id="KW-1185">Reference proteome</keyword>
<proteinExistence type="predicted"/>